<evidence type="ECO:0000313" key="1">
    <source>
        <dbReference type="EMBL" id="MCZ0833690.1"/>
    </source>
</evidence>
<dbReference type="Proteomes" id="UP001067708">
    <property type="component" value="Unassembled WGS sequence"/>
</dbReference>
<dbReference type="InterPro" id="IPR047907">
    <property type="entry name" value="CD1375-like"/>
</dbReference>
<protein>
    <submittedName>
        <fullName evidence="1">CD1375 family protein</fullName>
    </submittedName>
</protein>
<comment type="caution">
    <text evidence="1">The sequence shown here is derived from an EMBL/GenBank/DDBJ whole genome shotgun (WGS) entry which is preliminary data.</text>
</comment>
<accession>A0ABT4I5H3</accession>
<sequence length="42" mass="4858">MVKAYMIPVYSLLVKVGRREIESLPEVYRVPVAEYLAEQTES</sequence>
<evidence type="ECO:0000313" key="2">
    <source>
        <dbReference type="Proteomes" id="UP001067708"/>
    </source>
</evidence>
<dbReference type="EMBL" id="JAPTNG010000027">
    <property type="protein sequence ID" value="MCZ0833690.1"/>
    <property type="molecule type" value="Genomic_DNA"/>
</dbReference>
<organism evidence="1 2">
    <name type="scientific">Brevibacillus halotolerans</name>
    <dbReference type="NCBI Taxonomy" id="1507437"/>
    <lineage>
        <taxon>Bacteria</taxon>
        <taxon>Bacillati</taxon>
        <taxon>Bacillota</taxon>
        <taxon>Bacilli</taxon>
        <taxon>Bacillales</taxon>
        <taxon>Paenibacillaceae</taxon>
        <taxon>Brevibacillus</taxon>
    </lineage>
</organism>
<name>A0ABT4I5H3_9BACL</name>
<keyword evidence="2" id="KW-1185">Reference proteome</keyword>
<dbReference type="RefSeq" id="WP_254660591.1">
    <property type="nucleotide sequence ID" value="NZ_JAPTNG010000027.1"/>
</dbReference>
<dbReference type="NCBIfam" id="NF040910">
    <property type="entry name" value="CD1375_fam"/>
    <property type="match status" value="1"/>
</dbReference>
<proteinExistence type="predicted"/>
<gene>
    <name evidence="1" type="ORF">O0535_23580</name>
</gene>
<reference evidence="1" key="1">
    <citation type="submission" date="2022-09" db="EMBL/GenBank/DDBJ databases">
        <title>Genome analysis and characterization of larvicidal activity of Brevibacillus strains.</title>
        <authorList>
            <person name="Patrusheva E.V."/>
            <person name="Izotova A.O."/>
            <person name="Toshchakov S.V."/>
            <person name="Sineoky S.P."/>
        </authorList>
    </citation>
    <scope>NUCLEOTIDE SEQUENCE</scope>
    <source>
        <strain evidence="1">VKPM_B-13244</strain>
    </source>
</reference>